<evidence type="ECO:0000313" key="3">
    <source>
        <dbReference type="Proteomes" id="UP000296049"/>
    </source>
</evidence>
<name>R0JN85_ANAPL</name>
<dbReference type="AlphaFoldDB" id="R0JN85"/>
<reference evidence="3" key="1">
    <citation type="journal article" date="2013" name="Nat. Genet.">
        <title>The duck genome and transcriptome provide insight into an avian influenza virus reservoir species.</title>
        <authorList>
            <person name="Huang Y."/>
            <person name="Li Y."/>
            <person name="Burt D.W."/>
            <person name="Chen H."/>
            <person name="Zhang Y."/>
            <person name="Qian W."/>
            <person name="Kim H."/>
            <person name="Gan S."/>
            <person name="Zhao Y."/>
            <person name="Li J."/>
            <person name="Yi K."/>
            <person name="Feng H."/>
            <person name="Zhu P."/>
            <person name="Li B."/>
            <person name="Liu Q."/>
            <person name="Fairley S."/>
            <person name="Magor K.E."/>
            <person name="Du Z."/>
            <person name="Hu X."/>
            <person name="Goodman L."/>
            <person name="Tafer H."/>
            <person name="Vignal A."/>
            <person name="Lee T."/>
            <person name="Kim K.W."/>
            <person name="Sheng Z."/>
            <person name="An Y."/>
            <person name="Searle S."/>
            <person name="Herrero J."/>
            <person name="Groenen M.A."/>
            <person name="Crooijmans R.P."/>
            <person name="Faraut T."/>
            <person name="Cai Q."/>
            <person name="Webster R.G."/>
            <person name="Aldridge J.R."/>
            <person name="Warren W.C."/>
            <person name="Bartschat S."/>
            <person name="Kehr S."/>
            <person name="Marz M."/>
            <person name="Stadler P.F."/>
            <person name="Smith J."/>
            <person name="Kraus R.H."/>
            <person name="Zhao Y."/>
            <person name="Ren L."/>
            <person name="Fei J."/>
            <person name="Morisson M."/>
            <person name="Kaiser P."/>
            <person name="Griffin D.K."/>
            <person name="Rao M."/>
            <person name="Pitel F."/>
            <person name="Wang J."/>
            <person name="Li N."/>
        </authorList>
    </citation>
    <scope>NUCLEOTIDE SEQUENCE [LARGE SCALE GENOMIC DNA]</scope>
</reference>
<feature type="region of interest" description="Disordered" evidence="1">
    <location>
        <begin position="360"/>
        <end position="382"/>
    </location>
</feature>
<evidence type="ECO:0000256" key="1">
    <source>
        <dbReference type="SAM" id="MobiDB-lite"/>
    </source>
</evidence>
<gene>
    <name evidence="2" type="ORF">Anapl_02940</name>
</gene>
<proteinExistence type="predicted"/>
<dbReference type="Proteomes" id="UP000296049">
    <property type="component" value="Unassembled WGS sequence"/>
</dbReference>
<accession>R0JN85</accession>
<protein>
    <submittedName>
        <fullName evidence="2">Uncharacterized protein</fullName>
    </submittedName>
</protein>
<sequence length="399" mass="43517">MRGWMWGENVVSPRPSVQVDTCCLTVALGHAFSIGFSKEVVKASSSKAGDSQRDTEEGRVPGITQFASENNPLPSWKAITAKHHLCRKGLSSLVQNKDDIVLLQNRESSPELQAGGKDGTRDVLLSTACMFSSMLTFQRLGTLGKALERKNPQNSIQASRPREETAKSSLVISLVVQQIVEKQESCEDSHVTISLPDGALLVEVNMNECMSKEFTVCPQTTESFECVFIYMKRSVVCSQTTKLGFGILLDFLSGKDIDVCAESDVIRGASLQAPGLIIAKVNILKESLTDLTTPATELSSRISNSNRSHQRTTVRTTHLQNKLSTPCSTAKRGEQQSELIVARSGKSSLALATHGYQMCRRRGGSRGEGVSPLHPSDKGASQYLDDKAEMILRVLNNQD</sequence>
<organism evidence="2 3">
    <name type="scientific">Anas platyrhynchos</name>
    <name type="common">Mallard</name>
    <name type="synonym">Anas boschas</name>
    <dbReference type="NCBI Taxonomy" id="8839"/>
    <lineage>
        <taxon>Eukaryota</taxon>
        <taxon>Metazoa</taxon>
        <taxon>Chordata</taxon>
        <taxon>Craniata</taxon>
        <taxon>Vertebrata</taxon>
        <taxon>Euteleostomi</taxon>
        <taxon>Archelosauria</taxon>
        <taxon>Archosauria</taxon>
        <taxon>Dinosauria</taxon>
        <taxon>Saurischia</taxon>
        <taxon>Theropoda</taxon>
        <taxon>Coelurosauria</taxon>
        <taxon>Aves</taxon>
        <taxon>Neognathae</taxon>
        <taxon>Galloanserae</taxon>
        <taxon>Anseriformes</taxon>
        <taxon>Anatidae</taxon>
        <taxon>Anatinae</taxon>
        <taxon>Anas</taxon>
    </lineage>
</organism>
<keyword evidence="3" id="KW-1185">Reference proteome</keyword>
<evidence type="ECO:0000313" key="2">
    <source>
        <dbReference type="EMBL" id="EOA98790.1"/>
    </source>
</evidence>
<feature type="region of interest" description="Disordered" evidence="1">
    <location>
        <begin position="299"/>
        <end position="336"/>
    </location>
</feature>
<dbReference type="EMBL" id="KB743435">
    <property type="protein sequence ID" value="EOA98790.1"/>
    <property type="molecule type" value="Genomic_DNA"/>
</dbReference>
<feature type="compositionally biased region" description="Polar residues" evidence="1">
    <location>
        <begin position="299"/>
        <end position="328"/>
    </location>
</feature>